<sequence>MQIALTKKLAEALKEKPEAFDESISPLFSWTANWTTIWSDNKTEELLILINNATRFTVAIYRVKKKDLKNFERIAVEGIRKTMLEMNLNPEMVEEYLRLSGSFVYAKNSNRQITSWMTQTGIDLSIPIADRYAHVPNFYSDTLGVLVNHNTFRKAGSSKDSIRVPLKDMVTELQKLTGMKAYDTRAIELQITLDLELYQVKRRVLVPADIRFETLHRVIQSAFGWQDYHLFEFEMKDEKSGKVIKRIVPREEDLEYHEEAEIMEGRILSEFMPRIKEINYVYDFGDYWEHQITFLKEHEHYDDSLPFLLESEGKTPPEDVGGVGGFQDFLEAKKDPSHPRYEDLLHWNPYWSPELADWEKRPRHLHIYNI</sequence>
<feature type="domain" description="DUF6933" evidence="2">
    <location>
        <begin position="2"/>
        <end position="146"/>
    </location>
</feature>
<organism evidence="3 4">
    <name type="scientific">Proteiniclasticum ruminis</name>
    <dbReference type="NCBI Taxonomy" id="398199"/>
    <lineage>
        <taxon>Bacteria</taxon>
        <taxon>Bacillati</taxon>
        <taxon>Bacillota</taxon>
        <taxon>Clostridia</taxon>
        <taxon>Eubacteriales</taxon>
        <taxon>Clostridiaceae</taxon>
        <taxon>Proteiniclasticum</taxon>
    </lineage>
</organism>
<dbReference type="SUPFAM" id="SSF159941">
    <property type="entry name" value="MM3350-like"/>
    <property type="match status" value="1"/>
</dbReference>
<dbReference type="PANTHER" id="PTHR41878:SF1">
    <property type="entry name" value="TNPR PROTEIN"/>
    <property type="match status" value="1"/>
</dbReference>
<dbReference type="EMBL" id="FNDZ01000001">
    <property type="protein sequence ID" value="SDI17775.1"/>
    <property type="molecule type" value="Genomic_DNA"/>
</dbReference>
<proteinExistence type="predicted"/>
<dbReference type="Pfam" id="PF22016">
    <property type="entry name" value="DUF6933"/>
    <property type="match status" value="1"/>
</dbReference>
<evidence type="ECO:0000259" key="1">
    <source>
        <dbReference type="Pfam" id="PF07929"/>
    </source>
</evidence>
<dbReference type="Proteomes" id="UP000183255">
    <property type="component" value="Unassembled WGS sequence"/>
</dbReference>
<dbReference type="InterPro" id="IPR053864">
    <property type="entry name" value="DUF6933"/>
</dbReference>
<evidence type="ECO:0000313" key="3">
    <source>
        <dbReference type="EMBL" id="SDI17775.1"/>
    </source>
</evidence>
<accession>A0A1G8IFV4</accession>
<dbReference type="Gene3D" id="3.10.290.30">
    <property type="entry name" value="MM3350-like"/>
    <property type="match status" value="1"/>
</dbReference>
<name>A0A1G8IFV4_9CLOT</name>
<reference evidence="3 4" key="1">
    <citation type="submission" date="2016-10" db="EMBL/GenBank/DDBJ databases">
        <authorList>
            <person name="de Groot N.N."/>
        </authorList>
    </citation>
    <scope>NUCLEOTIDE SEQUENCE [LARGE SCALE GENOMIC DNA]</scope>
    <source>
        <strain evidence="3 4">CGMCC 1.5058</strain>
    </source>
</reference>
<dbReference type="Pfam" id="PF07929">
    <property type="entry name" value="PRiA4_ORF3"/>
    <property type="match status" value="1"/>
</dbReference>
<dbReference type="AlphaFoldDB" id="A0A1G8IFV4"/>
<dbReference type="PANTHER" id="PTHR41878">
    <property type="entry name" value="LEXA REPRESSOR-RELATED"/>
    <property type="match status" value="1"/>
</dbReference>
<feature type="domain" description="Plasmid pRiA4b Orf3-like" evidence="1">
    <location>
        <begin position="186"/>
        <end position="358"/>
    </location>
</feature>
<dbReference type="InterPro" id="IPR012912">
    <property type="entry name" value="Plasmid_pRiA4b_Orf3-like"/>
</dbReference>
<evidence type="ECO:0000313" key="4">
    <source>
        <dbReference type="Proteomes" id="UP000183255"/>
    </source>
</evidence>
<dbReference type="InterPro" id="IPR024047">
    <property type="entry name" value="MM3350-like_sf"/>
</dbReference>
<gene>
    <name evidence="3" type="ORF">SAMN05421804_101875</name>
</gene>
<protein>
    <submittedName>
        <fullName evidence="3">PRiA4b ORF-3-like protein</fullName>
    </submittedName>
</protein>
<dbReference type="RefSeq" id="WP_031574539.1">
    <property type="nucleotide sequence ID" value="NZ_FNDZ01000001.1"/>
</dbReference>
<evidence type="ECO:0000259" key="2">
    <source>
        <dbReference type="Pfam" id="PF22016"/>
    </source>
</evidence>